<evidence type="ECO:0000256" key="1">
    <source>
        <dbReference type="SAM" id="MobiDB-lite"/>
    </source>
</evidence>
<keyword evidence="2" id="KW-1185">Reference proteome</keyword>
<organism evidence="2 3">
    <name type="scientific">Panagrolaimus superbus</name>
    <dbReference type="NCBI Taxonomy" id="310955"/>
    <lineage>
        <taxon>Eukaryota</taxon>
        <taxon>Metazoa</taxon>
        <taxon>Ecdysozoa</taxon>
        <taxon>Nematoda</taxon>
        <taxon>Chromadorea</taxon>
        <taxon>Rhabditida</taxon>
        <taxon>Tylenchina</taxon>
        <taxon>Panagrolaimomorpha</taxon>
        <taxon>Panagrolaimoidea</taxon>
        <taxon>Panagrolaimidae</taxon>
        <taxon>Panagrolaimus</taxon>
    </lineage>
</organism>
<dbReference type="AlphaFoldDB" id="A0A914YNR8"/>
<sequence length="726" mass="82647">MQEDIDQLIEGSNVNNGSCDLSNGIKEILNVINCTFEENAKILDLIGTLEQNLFTDVDIEDRLIIALTFIQKWQIENPTVYKLIKYQNISSLKYLDSFSKIVEFRQLSKVEALINLDNDNNCYLFESLQNNTENFYEMNAAINALINESLIEICSNLSISFPQKSVLIYETFSHFFVINPEWKLLFLQFQIENFGTFQQFFEITQTFYQISKIDSIFEGSNSAFMNAFKHQLDNFQFDTTSMIKQRFELLYESIQQKFHTVSSEKDRILIVVKEFQKFLQFYSDIEYVKYLYEIQINDFGSFMDVIFCVSRLAGYPSISLITDKPSVNPKWTCSCSCSDIVTESLSVTEEETFALSMNDNFDQQISTTIPTFEIKNENDGMQITNDDTNVILKSDSLSTPVTLENGDESNVSVVKQDFIFQTSQATIYTNDEIFTIIQTQEDIHKNEFSNGDKASQFLSIQPEEISSATTTSFKIISSNFNSENDAVTPTVVDILEKNNPTILPTLSTDNFDKVSLGLTTTLSTNKFDKVSVESQVPLSNTIPPTTIQKGDEEKITEKELNQITITDNFETLTTIAISRVPFVNEEATTKVSNSKNNETFSEATTFLPTKTLPNTESLSTRTTTLPSIHETIVPFGNMAPISTTTSKSHPSTKNVFKPQISNFDKKHLAKFINKNKNQIKSSEEESESESKETKQAKKLFSSKSLKKKDSKEEISKILKAKFKRHL</sequence>
<evidence type="ECO:0000313" key="2">
    <source>
        <dbReference type="Proteomes" id="UP000887577"/>
    </source>
</evidence>
<proteinExistence type="predicted"/>
<evidence type="ECO:0000313" key="3">
    <source>
        <dbReference type="WBParaSite" id="PSU_v2.g20617.t1"/>
    </source>
</evidence>
<dbReference type="WBParaSite" id="PSU_v2.g20617.t1">
    <property type="protein sequence ID" value="PSU_v2.g20617.t1"/>
    <property type="gene ID" value="PSU_v2.g20617"/>
</dbReference>
<name>A0A914YNR8_9BILA</name>
<protein>
    <submittedName>
        <fullName evidence="3">Uncharacterized protein</fullName>
    </submittedName>
</protein>
<reference evidence="3" key="1">
    <citation type="submission" date="2022-11" db="UniProtKB">
        <authorList>
            <consortium name="WormBaseParasite"/>
        </authorList>
    </citation>
    <scope>IDENTIFICATION</scope>
</reference>
<dbReference type="Proteomes" id="UP000887577">
    <property type="component" value="Unplaced"/>
</dbReference>
<feature type="region of interest" description="Disordered" evidence="1">
    <location>
        <begin position="677"/>
        <end position="711"/>
    </location>
</feature>
<accession>A0A914YNR8</accession>